<gene>
    <name evidence="1" type="ORF">Vadar_001649</name>
</gene>
<comment type="caution">
    <text evidence="1">The sequence shown here is derived from an EMBL/GenBank/DDBJ whole genome shotgun (WGS) entry which is preliminary data.</text>
</comment>
<evidence type="ECO:0000313" key="1">
    <source>
        <dbReference type="EMBL" id="KAH7842117.1"/>
    </source>
</evidence>
<name>A0ACB7XME2_9ERIC</name>
<organism evidence="1 2">
    <name type="scientific">Vaccinium darrowii</name>
    <dbReference type="NCBI Taxonomy" id="229202"/>
    <lineage>
        <taxon>Eukaryota</taxon>
        <taxon>Viridiplantae</taxon>
        <taxon>Streptophyta</taxon>
        <taxon>Embryophyta</taxon>
        <taxon>Tracheophyta</taxon>
        <taxon>Spermatophyta</taxon>
        <taxon>Magnoliopsida</taxon>
        <taxon>eudicotyledons</taxon>
        <taxon>Gunneridae</taxon>
        <taxon>Pentapetalae</taxon>
        <taxon>asterids</taxon>
        <taxon>Ericales</taxon>
        <taxon>Ericaceae</taxon>
        <taxon>Vaccinioideae</taxon>
        <taxon>Vaccinieae</taxon>
        <taxon>Vaccinium</taxon>
    </lineage>
</organism>
<dbReference type="Proteomes" id="UP000828048">
    <property type="component" value="Chromosome 1"/>
</dbReference>
<keyword evidence="2" id="KW-1185">Reference proteome</keyword>
<proteinExistence type="predicted"/>
<evidence type="ECO:0000313" key="2">
    <source>
        <dbReference type="Proteomes" id="UP000828048"/>
    </source>
</evidence>
<dbReference type="EMBL" id="CM037151">
    <property type="protein sequence ID" value="KAH7842117.1"/>
    <property type="molecule type" value="Genomic_DNA"/>
</dbReference>
<accession>A0ACB7XME2</accession>
<sequence length="171" mass="20083">MNMAKSTLHRRCKECAIKLHTNALKPYLTEENKKTRLRFCLSMVELSSLTSQPILKDMYNYVHVDEKWFFLSKESERFYLLPEEREPLCTCKSKRFITKVMFLAAVARPRFDATRSEEFMGKIRIFPFTFKEPAKRNSKNRAASTLETKAITTVTKEIYCSYLIEKVLSAI</sequence>
<protein>
    <submittedName>
        <fullName evidence="1">Uncharacterized protein</fullName>
    </submittedName>
</protein>
<reference evidence="1 2" key="1">
    <citation type="journal article" date="2021" name="Hortic Res">
        <title>High-quality reference genome and annotation aids understanding of berry development for evergreen blueberry (Vaccinium darrowii).</title>
        <authorList>
            <person name="Yu J."/>
            <person name="Hulse-Kemp A.M."/>
            <person name="Babiker E."/>
            <person name="Staton M."/>
        </authorList>
    </citation>
    <scope>NUCLEOTIDE SEQUENCE [LARGE SCALE GENOMIC DNA]</scope>
    <source>
        <strain evidence="2">cv. NJ 8807/NJ 8810</strain>
        <tissue evidence="1">Young leaf</tissue>
    </source>
</reference>